<dbReference type="Proteomes" id="UP001138672">
    <property type="component" value="Unassembled WGS sequence"/>
</dbReference>
<protein>
    <submittedName>
        <fullName evidence="1">Uncharacterized protein</fullName>
    </submittedName>
</protein>
<comment type="caution">
    <text evidence="1">The sequence shown here is derived from an EMBL/GenBank/DDBJ whole genome shotgun (WGS) entry which is preliminary data.</text>
</comment>
<dbReference type="RefSeq" id="WP_209542061.1">
    <property type="nucleotide sequence ID" value="NZ_JAGGJQ010000001.1"/>
</dbReference>
<accession>A0A9X0YKW8</accession>
<evidence type="ECO:0000313" key="3">
    <source>
        <dbReference type="Proteomes" id="UP001138672"/>
    </source>
</evidence>
<proteinExistence type="predicted"/>
<reference evidence="1" key="1">
    <citation type="submission" date="2021-03" db="EMBL/GenBank/DDBJ databases">
        <title>Genomic Encyclopedia of Type Strains, Phase IV (KMG-IV): sequencing the most valuable type-strain genomes for metagenomic binning, comparative biology and taxonomic classification.</title>
        <authorList>
            <person name="Goeker M."/>
        </authorList>
    </citation>
    <scope>NUCLEOTIDE SEQUENCE</scope>
    <source>
        <strain evidence="1">DSM 15523</strain>
        <strain evidence="2 4">DSM 16476</strain>
    </source>
</reference>
<name>A0A9X0YKW8_9FLAO</name>
<evidence type="ECO:0000313" key="2">
    <source>
        <dbReference type="EMBL" id="MDQ0335278.1"/>
    </source>
</evidence>
<dbReference type="AlphaFoldDB" id="A0A9X0YKW8"/>
<keyword evidence="4" id="KW-1185">Reference proteome</keyword>
<dbReference type="EMBL" id="JAGGJQ010000001">
    <property type="protein sequence ID" value="MBP1838778.1"/>
    <property type="molecule type" value="Genomic_DNA"/>
</dbReference>
<evidence type="ECO:0000313" key="4">
    <source>
        <dbReference type="Proteomes" id="UP001231587"/>
    </source>
</evidence>
<sequence>MKNKEEENETVNVNNTDGSIVLLAKLYSDINKYWASEVNSNGSNFDFDSQDIYRHLLENVMFISEIIEKINPETEKEERIVLLEHLHKSIIPNITIYKKHIELFKKLPRKKLELNEFRKRKYPESTKNDKELESLLYKIKEIQNREKYFSSDLYNNIGFLAHNFHEELYLYSCYINKLITTNFKNFKPYDKNYLMIHDKIFFNMGIVYQIHKNYNNSAFEEISELELYKVLNLQNTISYLEIKNINRITYIFHKLQDILPKHIGEQWLIGILKEIKFTKKHYYSKYRIVKSSRASEDEEVFANKVDTLFNEKVKPLTS</sequence>
<evidence type="ECO:0000313" key="1">
    <source>
        <dbReference type="EMBL" id="MBP1838778.1"/>
    </source>
</evidence>
<organism evidence="1 3">
    <name type="scientific">Formosa algae</name>
    <dbReference type="NCBI Taxonomy" id="225843"/>
    <lineage>
        <taxon>Bacteria</taxon>
        <taxon>Pseudomonadati</taxon>
        <taxon>Bacteroidota</taxon>
        <taxon>Flavobacteriia</taxon>
        <taxon>Flavobacteriales</taxon>
        <taxon>Flavobacteriaceae</taxon>
        <taxon>Formosa</taxon>
    </lineage>
</organism>
<dbReference type="EMBL" id="JAUSUU010000004">
    <property type="protein sequence ID" value="MDQ0335278.1"/>
    <property type="molecule type" value="Genomic_DNA"/>
</dbReference>
<gene>
    <name evidence="1" type="ORF">J2Z56_000674</name>
    <name evidence="2" type="ORF">J2Z57_001724</name>
</gene>
<dbReference type="Proteomes" id="UP001231587">
    <property type="component" value="Unassembled WGS sequence"/>
</dbReference>